<reference evidence="1" key="1">
    <citation type="submission" date="2022-09" db="EMBL/GenBank/DDBJ databases">
        <title>Interaction between co-microsymbionts with complementary sets of symbiotic genes in legume-rhizobium systems.</title>
        <authorList>
            <person name="Safronova V."/>
            <person name="Sazanova A."/>
            <person name="Afonin A."/>
            <person name="Chirak E."/>
        </authorList>
    </citation>
    <scope>NUCLEOTIDE SEQUENCE</scope>
    <source>
        <strain evidence="1">A18/3m</strain>
    </source>
</reference>
<keyword evidence="2" id="KW-1185">Reference proteome</keyword>
<organism evidence="1 2">
    <name type="scientific">Phyllobacterium zundukense</name>
    <dbReference type="NCBI Taxonomy" id="1867719"/>
    <lineage>
        <taxon>Bacteria</taxon>
        <taxon>Pseudomonadati</taxon>
        <taxon>Pseudomonadota</taxon>
        <taxon>Alphaproteobacteria</taxon>
        <taxon>Hyphomicrobiales</taxon>
        <taxon>Phyllobacteriaceae</taxon>
        <taxon>Phyllobacterium</taxon>
    </lineage>
</organism>
<proteinExistence type="predicted"/>
<evidence type="ECO:0000313" key="1">
    <source>
        <dbReference type="EMBL" id="UXN59257.1"/>
    </source>
</evidence>
<accession>A0ACD4D051</accession>
<dbReference type="Proteomes" id="UP001061991">
    <property type="component" value="Chromosome"/>
</dbReference>
<gene>
    <name evidence="1" type="ORF">N8E88_21955</name>
</gene>
<sequence>MLQTQDGPLAEVTRTFHEKNGSVLNIGADKSFRSNIDRAKFKYWRKQYWRNRANDFLVPNGG</sequence>
<name>A0ACD4D051_9HYPH</name>
<evidence type="ECO:0000313" key="2">
    <source>
        <dbReference type="Proteomes" id="UP001061991"/>
    </source>
</evidence>
<protein>
    <submittedName>
        <fullName evidence="1">HNH/ENDO VII family nuclease</fullName>
    </submittedName>
</protein>
<dbReference type="EMBL" id="CP104973">
    <property type="protein sequence ID" value="UXN59257.1"/>
    <property type="molecule type" value="Genomic_DNA"/>
</dbReference>